<protein>
    <submittedName>
        <fullName evidence="2">1-acyl-sn-glycerol-3-phosphate acyltransferase</fullName>
    </submittedName>
</protein>
<proteinExistence type="predicted"/>
<dbReference type="AlphaFoldDB" id="A0A7X0H4K5"/>
<gene>
    <name evidence="2" type="ORF">HNQ40_000774</name>
</gene>
<comment type="caution">
    <text evidence="2">The sequence shown here is derived from an EMBL/GenBank/DDBJ whole genome shotgun (WGS) entry which is preliminary data.</text>
</comment>
<name>A0A7X0H4K5_9BACT</name>
<keyword evidence="2" id="KW-0808">Transferase</keyword>
<organism evidence="2 3">
    <name type="scientific">Algisphaera agarilytica</name>
    <dbReference type="NCBI Taxonomy" id="1385975"/>
    <lineage>
        <taxon>Bacteria</taxon>
        <taxon>Pseudomonadati</taxon>
        <taxon>Planctomycetota</taxon>
        <taxon>Phycisphaerae</taxon>
        <taxon>Phycisphaerales</taxon>
        <taxon>Phycisphaeraceae</taxon>
        <taxon>Algisphaera</taxon>
    </lineage>
</organism>
<reference evidence="2 3" key="1">
    <citation type="submission" date="2020-08" db="EMBL/GenBank/DDBJ databases">
        <title>Genomic Encyclopedia of Type Strains, Phase IV (KMG-IV): sequencing the most valuable type-strain genomes for metagenomic binning, comparative biology and taxonomic classification.</title>
        <authorList>
            <person name="Goeker M."/>
        </authorList>
    </citation>
    <scope>NUCLEOTIDE SEQUENCE [LARGE SCALE GENOMIC DNA]</scope>
    <source>
        <strain evidence="2 3">DSM 103725</strain>
    </source>
</reference>
<keyword evidence="2" id="KW-0012">Acyltransferase</keyword>
<sequence>MTADPAGTPATHPDLPEVSARWVRMLAWYGPRYVDKNFSAVRLLGDPPDTENPRPLLVYLNHPSWWDPMAIMLLCARYFRHRTGYGPIDAVGLEKYRFMEKLGFFGIDLQSRAGAERFLKIGRAVLSTPNQTLWVTAEGHFTDARKRPVSLRPGVAHLARKADPAIGAEAVPLAIEYVFGEEKQPEMRLAFGEPIVLGDPSRSASDWNTHLANRLEQTMDHLAEASLAGDLSVFTTLGDGKRGVGGVYDLWRRARAALKGEQFDAAHGSRGDAS</sequence>
<dbReference type="CDD" id="cd06551">
    <property type="entry name" value="LPLAT"/>
    <property type="match status" value="1"/>
</dbReference>
<evidence type="ECO:0000259" key="1">
    <source>
        <dbReference type="SMART" id="SM00563"/>
    </source>
</evidence>
<feature type="domain" description="Phospholipid/glycerol acyltransferase" evidence="1">
    <location>
        <begin position="56"/>
        <end position="178"/>
    </location>
</feature>
<dbReference type="GO" id="GO:0016746">
    <property type="term" value="F:acyltransferase activity"/>
    <property type="evidence" value="ECO:0007669"/>
    <property type="project" value="UniProtKB-KW"/>
</dbReference>
<dbReference type="SUPFAM" id="SSF69593">
    <property type="entry name" value="Glycerol-3-phosphate (1)-acyltransferase"/>
    <property type="match status" value="1"/>
</dbReference>
<dbReference type="SMART" id="SM00563">
    <property type="entry name" value="PlsC"/>
    <property type="match status" value="1"/>
</dbReference>
<keyword evidence="3" id="KW-1185">Reference proteome</keyword>
<dbReference type="RefSeq" id="WP_221435365.1">
    <property type="nucleotide sequence ID" value="NZ_JACHGY010000001.1"/>
</dbReference>
<evidence type="ECO:0000313" key="3">
    <source>
        <dbReference type="Proteomes" id="UP000541810"/>
    </source>
</evidence>
<accession>A0A7X0H4K5</accession>
<dbReference type="Pfam" id="PF01553">
    <property type="entry name" value="Acyltransferase"/>
    <property type="match status" value="1"/>
</dbReference>
<dbReference type="EMBL" id="JACHGY010000001">
    <property type="protein sequence ID" value="MBB6428968.1"/>
    <property type="molecule type" value="Genomic_DNA"/>
</dbReference>
<evidence type="ECO:0000313" key="2">
    <source>
        <dbReference type="EMBL" id="MBB6428968.1"/>
    </source>
</evidence>
<dbReference type="Proteomes" id="UP000541810">
    <property type="component" value="Unassembled WGS sequence"/>
</dbReference>
<dbReference type="InterPro" id="IPR002123">
    <property type="entry name" value="Plipid/glycerol_acylTrfase"/>
</dbReference>